<protein>
    <submittedName>
        <fullName evidence="6">RpiR family transcriptional regulator protein</fullName>
    </submittedName>
</protein>
<sequence length="301" mass="33980">MERKMQTIRARLRKMTEQLTASERKISQAILADYPFSGLLPIQELADRTGVSSASITRFVGKIGGGGYQDFQRQLIGELKEGNQSPLDLKVRQAPAEPEFLVDYANRLNVILREMTETVSQEQFDQVCRLIADTSRNVFLLGGRVSNTLAAFLSIHLRQIRSQIYHIPDNPEFWPEHILRMRKKDIVVLFDFRRYQPNLAALAEMISRKRQATIILITDKWMSPIARHSSEIIALPIDAGTAWDTVAAANAFVEALIVKVSESDWTSTQARIKAWDDVRLDSPTPGEDSDSPIVLEGTNET</sequence>
<dbReference type="PANTHER" id="PTHR30514">
    <property type="entry name" value="GLUCOKINASE"/>
    <property type="match status" value="1"/>
</dbReference>
<evidence type="ECO:0000256" key="3">
    <source>
        <dbReference type="ARBA" id="ARBA00023163"/>
    </source>
</evidence>
<dbReference type="Gene3D" id="3.40.50.10490">
    <property type="entry name" value="Glucose-6-phosphate isomerase like protein, domain 1"/>
    <property type="match status" value="1"/>
</dbReference>
<proteinExistence type="predicted"/>
<organism evidence="6 7">
    <name type="scientific">Rhizobium fredii</name>
    <name type="common">Sinorhizobium fredii</name>
    <dbReference type="NCBI Taxonomy" id="380"/>
    <lineage>
        <taxon>Bacteria</taxon>
        <taxon>Pseudomonadati</taxon>
        <taxon>Pseudomonadota</taxon>
        <taxon>Alphaproteobacteria</taxon>
        <taxon>Hyphomicrobiales</taxon>
        <taxon>Rhizobiaceae</taxon>
        <taxon>Sinorhizobium/Ensifer group</taxon>
        <taxon>Sinorhizobium</taxon>
    </lineage>
</organism>
<dbReference type="Gene3D" id="1.10.10.10">
    <property type="entry name" value="Winged helix-like DNA-binding domain superfamily/Winged helix DNA-binding domain"/>
    <property type="match status" value="1"/>
</dbReference>
<evidence type="ECO:0000313" key="7">
    <source>
        <dbReference type="Proteomes" id="UP000239340"/>
    </source>
</evidence>
<gene>
    <name evidence="6" type="ORF">NXT3_PB00128</name>
</gene>
<dbReference type="InterPro" id="IPR036388">
    <property type="entry name" value="WH-like_DNA-bd_sf"/>
</dbReference>
<dbReference type="InterPro" id="IPR047640">
    <property type="entry name" value="RpiR-like"/>
</dbReference>
<dbReference type="InterPro" id="IPR046348">
    <property type="entry name" value="SIS_dom_sf"/>
</dbReference>
<dbReference type="InterPro" id="IPR001347">
    <property type="entry name" value="SIS_dom"/>
</dbReference>
<dbReference type="PANTHER" id="PTHR30514:SF18">
    <property type="entry name" value="RPIR-FAMILY TRANSCRIPTIONAL REGULATOR"/>
    <property type="match status" value="1"/>
</dbReference>
<evidence type="ECO:0000256" key="2">
    <source>
        <dbReference type="ARBA" id="ARBA00023125"/>
    </source>
</evidence>
<dbReference type="Proteomes" id="UP000239340">
    <property type="component" value="Plasmid pSfreNXT3b"/>
</dbReference>
<dbReference type="SUPFAM" id="SSF46689">
    <property type="entry name" value="Homeodomain-like"/>
    <property type="match status" value="1"/>
</dbReference>
<evidence type="ECO:0000313" key="6">
    <source>
        <dbReference type="EMBL" id="AUX78790.1"/>
    </source>
</evidence>
<keyword evidence="2" id="KW-0238">DNA-binding</keyword>
<feature type="region of interest" description="Disordered" evidence="4">
    <location>
        <begin position="279"/>
        <end position="301"/>
    </location>
</feature>
<accession>A0A2L0HBC4</accession>
<dbReference type="InterPro" id="IPR009057">
    <property type="entry name" value="Homeodomain-like_sf"/>
</dbReference>
<dbReference type="PROSITE" id="PS51071">
    <property type="entry name" value="HTH_RPIR"/>
    <property type="match status" value="1"/>
</dbReference>
<evidence type="ECO:0000256" key="4">
    <source>
        <dbReference type="SAM" id="MobiDB-lite"/>
    </source>
</evidence>
<dbReference type="GO" id="GO:0003677">
    <property type="term" value="F:DNA binding"/>
    <property type="evidence" value="ECO:0007669"/>
    <property type="project" value="UniProtKB-KW"/>
</dbReference>
<dbReference type="Pfam" id="PF01380">
    <property type="entry name" value="SIS"/>
    <property type="match status" value="1"/>
</dbReference>
<geneLocation type="plasmid" evidence="7">
    <name>psfrenxt3b</name>
</geneLocation>
<keyword evidence="1" id="KW-0805">Transcription regulation</keyword>
<reference evidence="6 7" key="1">
    <citation type="submission" date="2017-10" db="EMBL/GenBank/DDBJ databases">
        <title>Analysis of the genome sequences of Rhizobium populations associated to common bean (phaseolus vulgaris).</title>
        <authorList>
            <person name="Bustos P."/>
            <person name="Santamaria R.I."/>
            <person name="Miranda-Sanchez F."/>
            <person name="Perez-Carrascal O."/>
            <person name="Juarez S."/>
            <person name="Lozano L."/>
            <person name="Martinez-Flores I."/>
            <person name="Vinuesa P."/>
            <person name="Martinez-Romero E."/>
            <person name="Cevallos M.A."/>
            <person name="Romero D."/>
            <person name="Davila G."/>
            <person name="Gonzalez V."/>
        </authorList>
    </citation>
    <scope>NUCLEOTIDE SEQUENCE [LARGE SCALE GENOMIC DNA]</scope>
    <source>
        <strain evidence="6 7">NXT3</strain>
        <plasmid evidence="7">Plasmid psfrenxt3b</plasmid>
    </source>
</reference>
<dbReference type="InterPro" id="IPR035472">
    <property type="entry name" value="RpiR-like_SIS"/>
</dbReference>
<dbReference type="InterPro" id="IPR000281">
    <property type="entry name" value="HTH_RpiR"/>
</dbReference>
<dbReference type="GO" id="GO:0097367">
    <property type="term" value="F:carbohydrate derivative binding"/>
    <property type="evidence" value="ECO:0007669"/>
    <property type="project" value="InterPro"/>
</dbReference>
<evidence type="ECO:0000256" key="1">
    <source>
        <dbReference type="ARBA" id="ARBA00023015"/>
    </source>
</evidence>
<feature type="domain" description="HTH rpiR-type" evidence="5">
    <location>
        <begin position="6"/>
        <end position="82"/>
    </location>
</feature>
<dbReference type="GO" id="GO:0003700">
    <property type="term" value="F:DNA-binding transcription factor activity"/>
    <property type="evidence" value="ECO:0007669"/>
    <property type="project" value="InterPro"/>
</dbReference>
<dbReference type="GO" id="GO:1901135">
    <property type="term" value="P:carbohydrate derivative metabolic process"/>
    <property type="evidence" value="ECO:0007669"/>
    <property type="project" value="InterPro"/>
</dbReference>
<dbReference type="AlphaFoldDB" id="A0A2L0HBC4"/>
<keyword evidence="3" id="KW-0804">Transcription</keyword>
<dbReference type="EMBL" id="CP024309">
    <property type="protein sequence ID" value="AUX78790.1"/>
    <property type="molecule type" value="Genomic_DNA"/>
</dbReference>
<dbReference type="SUPFAM" id="SSF53697">
    <property type="entry name" value="SIS domain"/>
    <property type="match status" value="1"/>
</dbReference>
<evidence type="ECO:0000259" key="5">
    <source>
        <dbReference type="PROSITE" id="PS51071"/>
    </source>
</evidence>
<dbReference type="CDD" id="cd05013">
    <property type="entry name" value="SIS_RpiR"/>
    <property type="match status" value="1"/>
</dbReference>
<dbReference type="RefSeq" id="WP_104840435.1">
    <property type="nucleotide sequence ID" value="NZ_CP024309.1"/>
</dbReference>
<name>A0A2L0HBC4_RHIFR</name>
<dbReference type="Pfam" id="PF01418">
    <property type="entry name" value="HTH_6"/>
    <property type="match status" value="1"/>
</dbReference>
<keyword evidence="6" id="KW-0614">Plasmid</keyword>